<reference evidence="3 4" key="1">
    <citation type="journal article" date="2016" name="Genome Announc.">
        <title>Genome Sequence of Madurella mycetomatis mm55, Isolated from a Human Mycetoma Case in Sudan.</title>
        <authorList>
            <person name="Smit S."/>
            <person name="Derks M.F."/>
            <person name="Bervoets S."/>
            <person name="Fahal A."/>
            <person name="van Leeuwen W."/>
            <person name="van Belkum A."/>
            <person name="van de Sande W.W."/>
        </authorList>
    </citation>
    <scope>NUCLEOTIDE SEQUENCE [LARGE SCALE GENOMIC DNA]</scope>
    <source>
        <strain evidence="4">mm55</strain>
    </source>
</reference>
<feature type="region of interest" description="Disordered" evidence="1">
    <location>
        <begin position="446"/>
        <end position="471"/>
    </location>
</feature>
<feature type="compositionally biased region" description="Polar residues" evidence="1">
    <location>
        <begin position="532"/>
        <end position="549"/>
    </location>
</feature>
<feature type="transmembrane region" description="Helical" evidence="2">
    <location>
        <begin position="307"/>
        <end position="329"/>
    </location>
</feature>
<dbReference type="AlphaFoldDB" id="A0A175VQ43"/>
<feature type="transmembrane region" description="Helical" evidence="2">
    <location>
        <begin position="161"/>
        <end position="183"/>
    </location>
</feature>
<evidence type="ECO:0000256" key="2">
    <source>
        <dbReference type="SAM" id="Phobius"/>
    </source>
</evidence>
<feature type="transmembrane region" description="Helical" evidence="2">
    <location>
        <begin position="87"/>
        <end position="108"/>
    </location>
</feature>
<protein>
    <submittedName>
        <fullName evidence="3">Uncharacterized protein</fullName>
    </submittedName>
</protein>
<keyword evidence="2" id="KW-0472">Membrane</keyword>
<evidence type="ECO:0000256" key="1">
    <source>
        <dbReference type="SAM" id="MobiDB-lite"/>
    </source>
</evidence>
<organism evidence="3 4">
    <name type="scientific">Madurella mycetomatis</name>
    <dbReference type="NCBI Taxonomy" id="100816"/>
    <lineage>
        <taxon>Eukaryota</taxon>
        <taxon>Fungi</taxon>
        <taxon>Dikarya</taxon>
        <taxon>Ascomycota</taxon>
        <taxon>Pezizomycotina</taxon>
        <taxon>Sordariomycetes</taxon>
        <taxon>Sordariomycetidae</taxon>
        <taxon>Sordariales</taxon>
        <taxon>Sordariales incertae sedis</taxon>
        <taxon>Madurella</taxon>
    </lineage>
</organism>
<sequence>MPLLHPRDIVAFPAGDNATDTVIDNVHFNLTTLDHWNYTLYSNGTLSNGSWCLLTFAPHTPSLLLENGTFVNVTWCYEPVRNIGARAGIAIGFAVAFGIGLVLTLVCLNKHGRLHLPAVKRFYPIGRRWQWYWGSWVCTMALISLMTSVDVDRYYLPELPIILTSFFWYLMQIGAVAVVWEAVRHWGSWMERQYIDPDPFALRDDDRRSKVEFWVPLWFYLFLWLNFFMIVPRNWEPIQHQRYPQQILDEAIPTATDARFKAAAFFLVVCWLTTVFSLRHSIKHYCPRNRGIFNRVAGFLRYTPARFMLIIPLAAVIPAYQALVAWHFAWGPLNANGLVEAIYPGAYTPALLIVYIQVFFGLLLPNEDKELRRQRRVRDQELDREMGIVKKPAWWRLVNGENIAANESMSERLSRNVREINGNKSTTAATSAGGTNGSVEMTPISPTSPAGPTTPRPVAQQYAGKSERRRQERAMELAAGLLFSEAGERAVAASASRRAEAILDGPPPPYQPERDAGVNASIQPPNVARSISGDSTNRPPQQIRSMLDV</sequence>
<feature type="transmembrane region" description="Helical" evidence="2">
    <location>
        <begin position="341"/>
        <end position="364"/>
    </location>
</feature>
<evidence type="ECO:0000313" key="3">
    <source>
        <dbReference type="EMBL" id="KXX73170.1"/>
    </source>
</evidence>
<keyword evidence="4" id="KW-1185">Reference proteome</keyword>
<name>A0A175VQ43_9PEZI</name>
<feature type="region of interest" description="Disordered" evidence="1">
    <location>
        <begin position="495"/>
        <end position="549"/>
    </location>
</feature>
<dbReference type="VEuPathDB" id="FungiDB:MMYC01_210460"/>
<feature type="transmembrane region" description="Helical" evidence="2">
    <location>
        <begin position="213"/>
        <end position="231"/>
    </location>
</feature>
<dbReference type="STRING" id="100816.A0A175VQ43"/>
<dbReference type="Pfam" id="PF10361">
    <property type="entry name" value="DUF2434"/>
    <property type="match status" value="1"/>
</dbReference>
<dbReference type="Proteomes" id="UP000078237">
    <property type="component" value="Unassembled WGS sequence"/>
</dbReference>
<keyword evidence="2" id="KW-1133">Transmembrane helix</keyword>
<dbReference type="OrthoDB" id="5308502at2759"/>
<comment type="caution">
    <text evidence="3">The sequence shown here is derived from an EMBL/GenBank/DDBJ whole genome shotgun (WGS) entry which is preliminary data.</text>
</comment>
<dbReference type="EMBL" id="LCTW02000522">
    <property type="protein sequence ID" value="KXX73170.1"/>
    <property type="molecule type" value="Genomic_DNA"/>
</dbReference>
<evidence type="ECO:0000313" key="4">
    <source>
        <dbReference type="Proteomes" id="UP000078237"/>
    </source>
</evidence>
<keyword evidence="2" id="KW-0812">Transmembrane</keyword>
<proteinExistence type="predicted"/>
<feature type="transmembrane region" description="Helical" evidence="2">
    <location>
        <begin position="129"/>
        <end position="149"/>
    </location>
</feature>
<feature type="transmembrane region" description="Helical" evidence="2">
    <location>
        <begin position="258"/>
        <end position="278"/>
    </location>
</feature>
<gene>
    <name evidence="3" type="ORF">MMYC01_210460</name>
</gene>
<accession>A0A175VQ43</accession>
<dbReference type="InterPro" id="IPR018830">
    <property type="entry name" value="DUF2434"/>
</dbReference>